<evidence type="ECO:0000313" key="2">
    <source>
        <dbReference type="Proteomes" id="UP000245802"/>
    </source>
</evidence>
<dbReference type="Proteomes" id="UP000245802">
    <property type="component" value="Chromosome"/>
</dbReference>
<name>A0A2Z3H1H7_9BACT</name>
<proteinExistence type="predicted"/>
<protein>
    <submittedName>
        <fullName evidence="1">Uncharacterized protein</fullName>
    </submittedName>
</protein>
<evidence type="ECO:0000313" key="1">
    <source>
        <dbReference type="EMBL" id="AWM36985.1"/>
    </source>
</evidence>
<dbReference type="AlphaFoldDB" id="A0A2Z3H1H7"/>
<reference evidence="1 2" key="1">
    <citation type="submission" date="2018-01" db="EMBL/GenBank/DDBJ databases">
        <title>G. obscuriglobus.</title>
        <authorList>
            <person name="Franke J."/>
            <person name="Blomberg W."/>
            <person name="Selmecki A."/>
        </authorList>
    </citation>
    <scope>NUCLEOTIDE SEQUENCE [LARGE SCALE GENOMIC DNA]</scope>
    <source>
        <strain evidence="1 2">DSM 5831</strain>
    </source>
</reference>
<sequence length="67" mass="7510">METPMSFDSRLAEDVMYASAFCLCDGWPELVDLTPAERLDRIVAYFEAAFMAYRDGLAGWVPEPSAN</sequence>
<accession>A0A2Z3H1H7</accession>
<keyword evidence="2" id="KW-1185">Reference proteome</keyword>
<gene>
    <name evidence="1" type="ORF">C1280_08095</name>
</gene>
<organism evidence="1 2">
    <name type="scientific">Gemmata obscuriglobus</name>
    <dbReference type="NCBI Taxonomy" id="114"/>
    <lineage>
        <taxon>Bacteria</taxon>
        <taxon>Pseudomonadati</taxon>
        <taxon>Planctomycetota</taxon>
        <taxon>Planctomycetia</taxon>
        <taxon>Gemmatales</taxon>
        <taxon>Gemmataceae</taxon>
        <taxon>Gemmata</taxon>
    </lineage>
</organism>
<dbReference type="EMBL" id="CP025958">
    <property type="protein sequence ID" value="AWM36985.1"/>
    <property type="molecule type" value="Genomic_DNA"/>
</dbReference>
<dbReference type="KEGG" id="gog:C1280_08095"/>